<name>A0ABS7BQA4_9SPHN</name>
<evidence type="ECO:0000259" key="2">
    <source>
        <dbReference type="PROSITE" id="PS50110"/>
    </source>
</evidence>
<dbReference type="Proteomes" id="UP000759103">
    <property type="component" value="Unassembled WGS sequence"/>
</dbReference>
<feature type="domain" description="Response regulatory" evidence="2">
    <location>
        <begin position="17"/>
        <end position="127"/>
    </location>
</feature>
<proteinExistence type="predicted"/>
<reference evidence="3 4" key="1">
    <citation type="submission" date="2021-07" db="EMBL/GenBank/DDBJ databases">
        <title>Sphingomonas sp.</title>
        <authorList>
            <person name="Feng G."/>
            <person name="Li J."/>
            <person name="Pan M."/>
        </authorList>
    </citation>
    <scope>NUCLEOTIDE SEQUENCE [LARGE SCALE GENOMIC DNA]</scope>
    <source>
        <strain evidence="3 4">RRHST34</strain>
    </source>
</reference>
<dbReference type="Gene3D" id="3.40.50.2300">
    <property type="match status" value="1"/>
</dbReference>
<dbReference type="InterPro" id="IPR001789">
    <property type="entry name" value="Sig_transdc_resp-reg_receiver"/>
</dbReference>
<evidence type="ECO:0000256" key="1">
    <source>
        <dbReference type="PROSITE-ProRule" id="PRU00169"/>
    </source>
</evidence>
<comment type="caution">
    <text evidence="3">The sequence shown here is derived from an EMBL/GenBank/DDBJ whole genome shotgun (WGS) entry which is preliminary data.</text>
</comment>
<dbReference type="RefSeq" id="WP_219749131.1">
    <property type="nucleotide sequence ID" value="NZ_JAHXZN010000004.1"/>
</dbReference>
<evidence type="ECO:0000313" key="3">
    <source>
        <dbReference type="EMBL" id="MBW6531756.1"/>
    </source>
</evidence>
<protein>
    <submittedName>
        <fullName evidence="3">Response regulator</fullName>
    </submittedName>
</protein>
<keyword evidence="4" id="KW-1185">Reference proteome</keyword>
<gene>
    <name evidence="3" type="ORF">KZ820_13510</name>
</gene>
<organism evidence="3 4">
    <name type="scientific">Sphingomonas citri</name>
    <dbReference type="NCBI Taxonomy" id="2862499"/>
    <lineage>
        <taxon>Bacteria</taxon>
        <taxon>Pseudomonadati</taxon>
        <taxon>Pseudomonadota</taxon>
        <taxon>Alphaproteobacteria</taxon>
        <taxon>Sphingomonadales</taxon>
        <taxon>Sphingomonadaceae</taxon>
        <taxon>Sphingomonas</taxon>
    </lineage>
</organism>
<accession>A0ABS7BQA4</accession>
<dbReference type="PROSITE" id="PS50110">
    <property type="entry name" value="RESPONSE_REGULATORY"/>
    <property type="match status" value="1"/>
</dbReference>
<sequence length="129" mass="13788">MSGGAGEVEDGTLAGRRLLVCEDEFYVAVRLERALLDAGANVTLFASLAPALAHAEREDSPDAALLDINLRGELSFPLADTLLARGVPVIFLSGYDTATIPPAYRDVARLQKPVTLAQLTGRLGELLRR</sequence>
<dbReference type="SUPFAM" id="SSF52172">
    <property type="entry name" value="CheY-like"/>
    <property type="match status" value="1"/>
</dbReference>
<feature type="modified residue" description="4-aspartylphosphate" evidence="1">
    <location>
        <position position="67"/>
    </location>
</feature>
<keyword evidence="1" id="KW-0597">Phosphoprotein</keyword>
<dbReference type="InterPro" id="IPR011006">
    <property type="entry name" value="CheY-like_superfamily"/>
</dbReference>
<dbReference type="EMBL" id="JAHXZN010000004">
    <property type="protein sequence ID" value="MBW6531756.1"/>
    <property type="molecule type" value="Genomic_DNA"/>
</dbReference>
<evidence type="ECO:0000313" key="4">
    <source>
        <dbReference type="Proteomes" id="UP000759103"/>
    </source>
</evidence>
<dbReference type="SMART" id="SM00448">
    <property type="entry name" value="REC"/>
    <property type="match status" value="1"/>
</dbReference>